<keyword evidence="1" id="KW-0812">Transmembrane</keyword>
<organism evidence="2 3">
    <name type="scientific">Blautia caecimuris</name>
    <dbReference type="NCBI Taxonomy" id="1796615"/>
    <lineage>
        <taxon>Bacteria</taxon>
        <taxon>Bacillati</taxon>
        <taxon>Bacillota</taxon>
        <taxon>Clostridia</taxon>
        <taxon>Lachnospirales</taxon>
        <taxon>Lachnospiraceae</taxon>
        <taxon>Blautia</taxon>
    </lineage>
</organism>
<proteinExistence type="predicted"/>
<evidence type="ECO:0000313" key="2">
    <source>
        <dbReference type="EMBL" id="MET3751859.1"/>
    </source>
</evidence>
<dbReference type="RefSeq" id="WP_257465365.1">
    <property type="nucleotide sequence ID" value="NZ_BAABXP010000002.1"/>
</dbReference>
<name>A0ABV2M635_9FIRM</name>
<dbReference type="Proteomes" id="UP001549106">
    <property type="component" value="Unassembled WGS sequence"/>
</dbReference>
<keyword evidence="1" id="KW-0472">Membrane</keyword>
<keyword evidence="1" id="KW-1133">Transmembrane helix</keyword>
<dbReference type="EMBL" id="JBEPMJ010000030">
    <property type="protein sequence ID" value="MET3751859.1"/>
    <property type="molecule type" value="Genomic_DNA"/>
</dbReference>
<gene>
    <name evidence="2" type="ORF">ABID24_003121</name>
</gene>
<accession>A0ABV2M635</accession>
<sequence length="131" mass="15173">MTFVKNLSIIIYQVLALALIYSFLFTTVELLKGESSWKQIVKHWLREFQKNGVFRCRFFLTVSAFGILGITLLTRRIWYTPWSNVVGNFALIAPNGKLDEDICNNILLFIPFGDFLFASGIKKVDKFVRQE</sequence>
<evidence type="ECO:0000313" key="3">
    <source>
        <dbReference type="Proteomes" id="UP001549106"/>
    </source>
</evidence>
<feature type="transmembrane region" description="Helical" evidence="1">
    <location>
        <begin position="6"/>
        <end position="31"/>
    </location>
</feature>
<protein>
    <submittedName>
        <fullName evidence="2">Glycopeptide antibiotics resistance protein</fullName>
    </submittedName>
</protein>
<keyword evidence="3" id="KW-1185">Reference proteome</keyword>
<comment type="caution">
    <text evidence="2">The sequence shown here is derived from an EMBL/GenBank/DDBJ whole genome shotgun (WGS) entry which is preliminary data.</text>
</comment>
<reference evidence="2 3" key="1">
    <citation type="submission" date="2024-06" db="EMBL/GenBank/DDBJ databases">
        <title>Genomic Encyclopedia of Type Strains, Phase IV (KMG-IV): sequencing the most valuable type-strain genomes for metagenomic binning, comparative biology and taxonomic classification.</title>
        <authorList>
            <person name="Goeker M."/>
        </authorList>
    </citation>
    <scope>NUCLEOTIDE SEQUENCE [LARGE SCALE GENOMIC DNA]</scope>
    <source>
        <strain evidence="2 3">DSM 29492</strain>
    </source>
</reference>
<feature type="transmembrane region" description="Helical" evidence="1">
    <location>
        <begin position="52"/>
        <end position="73"/>
    </location>
</feature>
<evidence type="ECO:0000256" key="1">
    <source>
        <dbReference type="SAM" id="Phobius"/>
    </source>
</evidence>